<dbReference type="InterPro" id="IPR014878">
    <property type="entry name" value="THAP4-like_heme-bd"/>
</dbReference>
<dbReference type="PIRSF" id="PIRSF036226">
    <property type="entry name" value="UCP036226"/>
    <property type="match status" value="1"/>
</dbReference>
<proteinExistence type="predicted"/>
<dbReference type="EMBL" id="EQ999546">
    <property type="protein sequence ID" value="EEZ30408.1"/>
    <property type="molecule type" value="Genomic_DNA"/>
</dbReference>
<organism evidence="3">
    <name type="scientific">Brucella pinnipedialis M292/94/1</name>
    <dbReference type="NCBI Taxonomy" id="520462"/>
    <lineage>
        <taxon>Bacteria</taxon>
        <taxon>Pseudomonadati</taxon>
        <taxon>Pseudomonadota</taxon>
        <taxon>Alphaproteobacteria</taxon>
        <taxon>Hyphomicrobiales</taxon>
        <taxon>Brucellaceae</taxon>
        <taxon>Brucella/Ochrobactrum group</taxon>
        <taxon>Brucella</taxon>
    </lineage>
</organism>
<dbReference type="InterPro" id="IPR012674">
    <property type="entry name" value="Calycin"/>
</dbReference>
<protein>
    <recommendedName>
        <fullName evidence="2">THAP4-like heme-binding domain-containing protein</fullName>
    </recommendedName>
</protein>
<reference evidence="3" key="1">
    <citation type="submission" date="2009-01" db="EMBL/GenBank/DDBJ databases">
        <title>The Genome Sequence of Brucella pinnipedialis M292/94/1.</title>
        <authorList>
            <consortium name="The Broad Institute Genome Sequencing Platform"/>
            <person name="Ward D."/>
            <person name="Young S.K."/>
            <person name="Kodira C.D."/>
            <person name="Zeng Q."/>
            <person name="Koehrsen M."/>
            <person name="Alvarado L."/>
            <person name="Berlin A."/>
            <person name="Borenstein D."/>
            <person name="Chen Z."/>
            <person name="Engels R."/>
            <person name="Freedman E."/>
            <person name="Gellesch M."/>
            <person name="Goldberg J."/>
            <person name="Griggs A."/>
            <person name="Gujja S."/>
            <person name="Heiman D."/>
            <person name="Hepburn T."/>
            <person name="Howarth C."/>
            <person name="Jen D."/>
            <person name="Larson L."/>
            <person name="Lewis B."/>
            <person name="Mehta T."/>
            <person name="Park D."/>
            <person name="Pearson M."/>
            <person name="Roberts A."/>
            <person name="Saif S."/>
            <person name="Shea T."/>
            <person name="Shenoy N."/>
            <person name="Sisk P."/>
            <person name="Stolte C."/>
            <person name="Sykes S."/>
            <person name="Walk T."/>
            <person name="White J."/>
            <person name="Yandava C."/>
            <person name="Whatmore A.M."/>
            <person name="Perrett L.L."/>
            <person name="O'Callaghan D."/>
            <person name="Nusbaum C."/>
            <person name="Galagan J."/>
            <person name="Birren B."/>
        </authorList>
    </citation>
    <scope>NUCLEOTIDE SEQUENCE [LARGE SCALE GENOMIC DNA]</scope>
    <source>
        <strain evidence="3">M292/94/1</strain>
    </source>
</reference>
<sequence>MRAETMKKFIIASLVGISAALPLPTHAETNKAPENSTIINGMDFGPLAKLVGTWKTVEPGGTDVAPGKEGSNVGKGGTAVEPYYEVLTFEPAADATNASDQYLVAMYYKHEVFRVRDNGKFHDQRGYLIYDKKNNTVYNTFCIPRAVCVVAEGPAGETMSLETKENGIAESSYMAKNDKTMKFSFEIDLSGDQLQYTQVTSLQVYGQPFEHVDTSTLEKVK</sequence>
<evidence type="ECO:0000256" key="1">
    <source>
        <dbReference type="SAM" id="SignalP"/>
    </source>
</evidence>
<dbReference type="Pfam" id="PF08768">
    <property type="entry name" value="THAP4_heme-bd"/>
    <property type="match status" value="1"/>
</dbReference>
<dbReference type="Proteomes" id="UP000004659">
    <property type="component" value="Unassembled WGS sequence"/>
</dbReference>
<keyword evidence="1" id="KW-0732">Signal</keyword>
<dbReference type="InterPro" id="IPR014602">
    <property type="entry name" value="UCP036226"/>
</dbReference>
<gene>
    <name evidence="3" type="ORF">BALG_00527</name>
</gene>
<evidence type="ECO:0000259" key="2">
    <source>
        <dbReference type="Pfam" id="PF08768"/>
    </source>
</evidence>
<feature type="chain" id="PRO_5002389091" description="THAP4-like heme-binding domain-containing protein" evidence="1">
    <location>
        <begin position="28"/>
        <end position="221"/>
    </location>
</feature>
<accession>A0A0E1X074</accession>
<evidence type="ECO:0000313" key="3">
    <source>
        <dbReference type="EMBL" id="EEZ30408.1"/>
    </source>
</evidence>
<name>A0A0E1X074_9HYPH</name>
<dbReference type="AlphaFoldDB" id="A0A0E1X074"/>
<dbReference type="SUPFAM" id="SSF50814">
    <property type="entry name" value="Lipocalins"/>
    <property type="match status" value="1"/>
</dbReference>
<dbReference type="HOGENOM" id="CLU_087846_0_0_5"/>
<feature type="signal peptide" evidence="1">
    <location>
        <begin position="1"/>
        <end position="27"/>
    </location>
</feature>
<dbReference type="Gene3D" id="2.40.128.20">
    <property type="match status" value="1"/>
</dbReference>
<feature type="domain" description="THAP4-like heme-binding" evidence="2">
    <location>
        <begin position="44"/>
        <end position="219"/>
    </location>
</feature>